<reference evidence="1" key="1">
    <citation type="submission" date="2023-06" db="EMBL/GenBank/DDBJ databases">
        <authorList>
            <person name="Kurt Z."/>
        </authorList>
    </citation>
    <scope>NUCLEOTIDE SEQUENCE</scope>
</reference>
<keyword evidence="3" id="KW-1185">Reference proteome</keyword>
<sequence>MGDFIYSIQIYYQNNSLIILLCNWSCNLLTHVANSQLLAVVPNSMDPALPQASPSCLASTPSRLGGAYSVASKGRLEMVSPHNTTTSCKPSKKRFLLEVSASSKLCAQNISNTFRITMEYRLLDMSSTIYLKIFLDKCTSPINTMCRNYSFGLVVKVNYQPRKDYYKIRSLRNCNTMTKNQLLNFRSYMNLLYSNKHLIC</sequence>
<protein>
    <submittedName>
        <fullName evidence="2">Hypothetical_protein</fullName>
    </submittedName>
</protein>
<evidence type="ECO:0000313" key="2">
    <source>
        <dbReference type="EMBL" id="CAL6101137.1"/>
    </source>
</evidence>
<comment type="caution">
    <text evidence="1">The sequence shown here is derived from an EMBL/GenBank/DDBJ whole genome shotgun (WGS) entry which is preliminary data.</text>
</comment>
<dbReference type="EMBL" id="CAXDID020000539">
    <property type="protein sequence ID" value="CAL6101137.1"/>
    <property type="molecule type" value="Genomic_DNA"/>
</dbReference>
<evidence type="ECO:0000313" key="3">
    <source>
        <dbReference type="Proteomes" id="UP001642409"/>
    </source>
</evidence>
<evidence type="ECO:0000313" key="1">
    <source>
        <dbReference type="EMBL" id="CAI9932910.1"/>
    </source>
</evidence>
<name>A0AA86P7A4_9EUKA</name>
<dbReference type="Proteomes" id="UP001642409">
    <property type="component" value="Unassembled WGS sequence"/>
</dbReference>
<dbReference type="EMBL" id="CATOUU010000530">
    <property type="protein sequence ID" value="CAI9932910.1"/>
    <property type="molecule type" value="Genomic_DNA"/>
</dbReference>
<organism evidence="1">
    <name type="scientific">Hexamita inflata</name>
    <dbReference type="NCBI Taxonomy" id="28002"/>
    <lineage>
        <taxon>Eukaryota</taxon>
        <taxon>Metamonada</taxon>
        <taxon>Diplomonadida</taxon>
        <taxon>Hexamitidae</taxon>
        <taxon>Hexamitinae</taxon>
        <taxon>Hexamita</taxon>
    </lineage>
</organism>
<gene>
    <name evidence="1" type="ORF">HINF_LOCUS20555</name>
    <name evidence="2" type="ORF">HINF_LOCUS70951</name>
</gene>
<reference evidence="2 3" key="2">
    <citation type="submission" date="2024-07" db="EMBL/GenBank/DDBJ databases">
        <authorList>
            <person name="Akdeniz Z."/>
        </authorList>
    </citation>
    <scope>NUCLEOTIDE SEQUENCE [LARGE SCALE GENOMIC DNA]</scope>
</reference>
<dbReference type="AlphaFoldDB" id="A0AA86P7A4"/>
<proteinExistence type="predicted"/>
<accession>A0AA86P7A4</accession>